<name>A0A8A3S8U0_9EURY</name>
<dbReference type="InterPro" id="IPR003748">
    <property type="entry name" value="DUF169"/>
</dbReference>
<evidence type="ECO:0008006" key="3">
    <source>
        <dbReference type="Google" id="ProtNLM"/>
    </source>
</evidence>
<dbReference type="AlphaFoldDB" id="A0A8A3S8U0"/>
<evidence type="ECO:0000313" key="1">
    <source>
        <dbReference type="EMBL" id="QSZ68239.1"/>
    </source>
</evidence>
<dbReference type="Proteomes" id="UP001042704">
    <property type="component" value="Chromosome"/>
</dbReference>
<reference evidence="1" key="2">
    <citation type="submission" date="2019-02" db="EMBL/GenBank/DDBJ databases">
        <authorList>
            <person name="Chen S.-C."/>
            <person name="Chien H.-H."/>
            <person name="Lai M.-C."/>
        </authorList>
    </citation>
    <scope>NUCLEOTIDE SEQUENCE</scope>
    <source>
        <strain evidence="1">N2F9704</strain>
    </source>
</reference>
<organism evidence="1 2">
    <name type="scientific">Methanofollis aquaemaris</name>
    <dbReference type="NCBI Taxonomy" id="126734"/>
    <lineage>
        <taxon>Archaea</taxon>
        <taxon>Methanobacteriati</taxon>
        <taxon>Methanobacteriota</taxon>
        <taxon>Stenosarchaea group</taxon>
        <taxon>Methanomicrobia</taxon>
        <taxon>Methanomicrobiales</taxon>
        <taxon>Methanomicrobiaceae</taxon>
        <taxon>Methanofollis</taxon>
    </lineage>
</organism>
<sequence length="238" mass="25766">MEDIRTTIDYAEVSESLKKNLGLSGSPVAVKFARTEEEIPEGVEALAENTRHCQMVSLARKEGKIFYATADKHSCSGGAWALGLKEITPSLKSGEFYFKLGKFDTWAACKRTIDRIPHLESGTTYATMYAPLEKTPFTPTVVLIVAEARMMLKLAQAVLYKLGGRIESNFSGIQSVCADTATQTYLNGKVNFSLGCDGSRKFSGIEDGEMVMGIPVELLPDIAEALPIVTGAPGSVKK</sequence>
<gene>
    <name evidence="1" type="ORF">RJ40_12425</name>
</gene>
<dbReference type="PANTHER" id="PTHR37954">
    <property type="entry name" value="BLL4979 PROTEIN"/>
    <property type="match status" value="1"/>
</dbReference>
<protein>
    <recommendedName>
        <fullName evidence="3">DUF169 domain-containing protein</fullName>
    </recommendedName>
</protein>
<keyword evidence="2" id="KW-1185">Reference proteome</keyword>
<dbReference type="PANTHER" id="PTHR37954:SF3">
    <property type="entry name" value="DUF169 DOMAIN-CONTAINING PROTEIN"/>
    <property type="match status" value="1"/>
</dbReference>
<dbReference type="GeneID" id="76425191"/>
<proteinExistence type="predicted"/>
<accession>A0A8A3S8U0</accession>
<evidence type="ECO:0000313" key="2">
    <source>
        <dbReference type="Proteomes" id="UP001042704"/>
    </source>
</evidence>
<dbReference type="EMBL" id="CP036172">
    <property type="protein sequence ID" value="QSZ68239.1"/>
    <property type="molecule type" value="Genomic_DNA"/>
</dbReference>
<dbReference type="RefSeq" id="WP_265581195.1">
    <property type="nucleotide sequence ID" value="NZ_CP036172.1"/>
</dbReference>
<dbReference type="Pfam" id="PF02596">
    <property type="entry name" value="DUF169"/>
    <property type="match status" value="1"/>
</dbReference>
<reference evidence="1" key="1">
    <citation type="journal article" date="2001" name="Int. J. Syst. Evol. Microbiol.">
        <title>Methanofollis aquaemaris sp. nov., a methanogen isolated from an aquaculture fish pond.</title>
        <authorList>
            <person name="Lai M.C."/>
            <person name="Chen S.C."/>
        </authorList>
    </citation>
    <scope>NUCLEOTIDE SEQUENCE</scope>
    <source>
        <strain evidence="1">N2F9704</strain>
    </source>
</reference>
<dbReference type="KEGG" id="maqe:RJ40_12425"/>